<feature type="compositionally biased region" description="Polar residues" evidence="13">
    <location>
        <begin position="10"/>
        <end position="19"/>
    </location>
</feature>
<keyword evidence="7" id="KW-0735">Signal-anchor</keyword>
<feature type="region of interest" description="Disordered" evidence="13">
    <location>
        <begin position="1"/>
        <end position="48"/>
    </location>
</feature>
<keyword evidence="8 12" id="KW-1133">Transmembrane helix</keyword>
<comment type="subcellular location">
    <subcellularLocation>
        <location evidence="1 12">Golgi apparatus</location>
        <location evidence="1 12">Golgi stack membrane</location>
        <topology evidence="1 12">Single-pass type II membrane protein</topology>
    </subcellularLocation>
</comment>
<dbReference type="EC" id="2.4.1.-" evidence="12"/>
<comment type="similarity">
    <text evidence="3 12">Belongs to the glycosyltransferase 10 family.</text>
</comment>
<evidence type="ECO:0000256" key="7">
    <source>
        <dbReference type="ARBA" id="ARBA00022968"/>
    </source>
</evidence>
<feature type="compositionally biased region" description="Polar residues" evidence="13">
    <location>
        <begin position="27"/>
        <end position="47"/>
    </location>
</feature>
<dbReference type="InterPro" id="IPR038577">
    <property type="entry name" value="GT10-like_C_sf"/>
</dbReference>
<keyword evidence="6 12" id="KW-0812">Transmembrane</keyword>
<feature type="transmembrane region" description="Helical" evidence="12">
    <location>
        <begin position="58"/>
        <end position="79"/>
    </location>
</feature>
<dbReference type="PANTHER" id="PTHR48438">
    <property type="entry name" value="ALPHA-(1,3)-FUCOSYLTRANSFERASE C-RELATED"/>
    <property type="match status" value="1"/>
</dbReference>
<feature type="domain" description="Fucosyltransferase N-terminal" evidence="15">
    <location>
        <begin position="97"/>
        <end position="194"/>
    </location>
</feature>
<dbReference type="InParanoid" id="B4LCW6"/>
<keyword evidence="10 12" id="KW-0472">Membrane</keyword>
<dbReference type="EMBL" id="CH940647">
    <property type="protein sequence ID" value="EDW68827.2"/>
    <property type="molecule type" value="Genomic_DNA"/>
</dbReference>
<evidence type="ECO:0000256" key="2">
    <source>
        <dbReference type="ARBA" id="ARBA00004922"/>
    </source>
</evidence>
<dbReference type="AlphaFoldDB" id="B4LCW6"/>
<dbReference type="InterPro" id="IPR031481">
    <property type="entry name" value="Glyco_tran_10_N"/>
</dbReference>
<dbReference type="HOGENOM" id="CLU_432978_0_0_1"/>
<evidence type="ECO:0000256" key="11">
    <source>
        <dbReference type="ARBA" id="ARBA00023180"/>
    </source>
</evidence>
<evidence type="ECO:0000256" key="9">
    <source>
        <dbReference type="ARBA" id="ARBA00023034"/>
    </source>
</evidence>
<dbReference type="Gene3D" id="3.40.50.11660">
    <property type="entry name" value="Glycosyl transferase family 10, C-terminal domain"/>
    <property type="match status" value="1"/>
</dbReference>
<dbReference type="InterPro" id="IPR055270">
    <property type="entry name" value="Glyco_tran_10_C"/>
</dbReference>
<evidence type="ECO:0000256" key="5">
    <source>
        <dbReference type="ARBA" id="ARBA00022679"/>
    </source>
</evidence>
<evidence type="ECO:0000256" key="1">
    <source>
        <dbReference type="ARBA" id="ARBA00004447"/>
    </source>
</evidence>
<evidence type="ECO:0000256" key="4">
    <source>
        <dbReference type="ARBA" id="ARBA00022676"/>
    </source>
</evidence>
<evidence type="ECO:0000313" key="17">
    <source>
        <dbReference type="Proteomes" id="UP000008792"/>
    </source>
</evidence>
<keyword evidence="4 12" id="KW-0328">Glycosyltransferase</keyword>
<dbReference type="UniPathway" id="UPA00378"/>
<feature type="domain" description="Fucosyltransferase C-terminal" evidence="14">
    <location>
        <begin position="234"/>
        <end position="393"/>
    </location>
</feature>
<keyword evidence="17" id="KW-1185">Reference proteome</keyword>
<evidence type="ECO:0000256" key="12">
    <source>
        <dbReference type="RuleBase" id="RU003832"/>
    </source>
</evidence>
<organism evidence="16 17">
    <name type="scientific">Drosophila virilis</name>
    <name type="common">Fruit fly</name>
    <dbReference type="NCBI Taxonomy" id="7244"/>
    <lineage>
        <taxon>Eukaryota</taxon>
        <taxon>Metazoa</taxon>
        <taxon>Ecdysozoa</taxon>
        <taxon>Arthropoda</taxon>
        <taxon>Hexapoda</taxon>
        <taxon>Insecta</taxon>
        <taxon>Pterygota</taxon>
        <taxon>Neoptera</taxon>
        <taxon>Endopterygota</taxon>
        <taxon>Diptera</taxon>
        <taxon>Brachycera</taxon>
        <taxon>Muscomorpha</taxon>
        <taxon>Ephydroidea</taxon>
        <taxon>Drosophilidae</taxon>
        <taxon>Drosophila</taxon>
    </lineage>
</organism>
<sequence>MPADKIISNPLESENQPQSLKVPAMQLTASSNKNPKGSDGPSRSATMPRNERLTKINLYLNILKSVVCLSVVLLLMYCVGNDSPRMGKKVGRPVGRAILLWNPELELGTWNYLPCGCVLTTNRDYEAGTIDAIVFNADRPFTFEGLDRIKHTPNFLAVFAAKNPLNLAHNPLLEHGESVFNLTMTYRLDSDVVWWDYYLTAPEKQPGSTVLEISFRKQRSELEATYLHLKLRSKSPLVFYMMYEVNDYTLPESLYLQELRKHIELDAFMECHGAQDCGIYKFMLIFDPSACPDYVHPQLYMALSHFVVPVMIGGGNLSSLLPAGSYISSADFSSPKKLAAYLEQLSNEPQQYEQFFKWHANYWLHKNRQPYCALCHRLRQPRQPRQPKEFLNWWTGYQCPNRTDSLGRFL</sequence>
<comment type="pathway">
    <text evidence="2">Protein modification; protein glycosylation.</text>
</comment>
<dbReference type="OrthoDB" id="427096at2759"/>
<dbReference type="SUPFAM" id="SSF53756">
    <property type="entry name" value="UDP-Glycosyltransferase/glycogen phosphorylase"/>
    <property type="match status" value="1"/>
</dbReference>
<dbReference type="Pfam" id="PF17039">
    <property type="entry name" value="Glyco_tran_10_N"/>
    <property type="match status" value="1"/>
</dbReference>
<evidence type="ECO:0000256" key="13">
    <source>
        <dbReference type="SAM" id="MobiDB-lite"/>
    </source>
</evidence>
<keyword evidence="5 12" id="KW-0808">Transferase</keyword>
<evidence type="ECO:0000313" key="16">
    <source>
        <dbReference type="EMBL" id="EDW68827.2"/>
    </source>
</evidence>
<dbReference type="Proteomes" id="UP000008792">
    <property type="component" value="Unassembled WGS sequence"/>
</dbReference>
<reference evidence="16 17" key="1">
    <citation type="journal article" date="2007" name="Nature">
        <title>Evolution of genes and genomes on the Drosophila phylogeny.</title>
        <authorList>
            <consortium name="Drosophila 12 Genomes Consortium"/>
            <person name="Clark A.G."/>
            <person name="Eisen M.B."/>
            <person name="Smith D.R."/>
            <person name="Bergman C.M."/>
            <person name="Oliver B."/>
            <person name="Markow T.A."/>
            <person name="Kaufman T.C."/>
            <person name="Kellis M."/>
            <person name="Gelbart W."/>
            <person name="Iyer V.N."/>
            <person name="Pollard D.A."/>
            <person name="Sackton T.B."/>
            <person name="Larracuente A.M."/>
            <person name="Singh N.D."/>
            <person name="Abad J.P."/>
            <person name="Abt D.N."/>
            <person name="Adryan B."/>
            <person name="Aguade M."/>
            <person name="Akashi H."/>
            <person name="Anderson W.W."/>
            <person name="Aquadro C.F."/>
            <person name="Ardell D.H."/>
            <person name="Arguello R."/>
            <person name="Artieri C.G."/>
            <person name="Barbash D.A."/>
            <person name="Barker D."/>
            <person name="Barsanti P."/>
            <person name="Batterham P."/>
            <person name="Batzoglou S."/>
            <person name="Begun D."/>
            <person name="Bhutkar A."/>
            <person name="Blanco E."/>
            <person name="Bosak S.A."/>
            <person name="Bradley R.K."/>
            <person name="Brand A.D."/>
            <person name="Brent M.R."/>
            <person name="Brooks A.N."/>
            <person name="Brown R.H."/>
            <person name="Butlin R.K."/>
            <person name="Caggese C."/>
            <person name="Calvi B.R."/>
            <person name="Bernardo de Carvalho A."/>
            <person name="Caspi A."/>
            <person name="Castrezana S."/>
            <person name="Celniker S.E."/>
            <person name="Chang J.L."/>
            <person name="Chapple C."/>
            <person name="Chatterji S."/>
            <person name="Chinwalla A."/>
            <person name="Civetta A."/>
            <person name="Clifton S.W."/>
            <person name="Comeron J.M."/>
            <person name="Costello J.C."/>
            <person name="Coyne J.A."/>
            <person name="Daub J."/>
            <person name="David R.G."/>
            <person name="Delcher A.L."/>
            <person name="Delehaunty K."/>
            <person name="Do C.B."/>
            <person name="Ebling H."/>
            <person name="Edwards K."/>
            <person name="Eickbush T."/>
            <person name="Evans J.D."/>
            <person name="Filipski A."/>
            <person name="Findeiss S."/>
            <person name="Freyhult E."/>
            <person name="Fulton L."/>
            <person name="Fulton R."/>
            <person name="Garcia A.C."/>
            <person name="Gardiner A."/>
            <person name="Garfield D.A."/>
            <person name="Garvin B.E."/>
            <person name="Gibson G."/>
            <person name="Gilbert D."/>
            <person name="Gnerre S."/>
            <person name="Godfrey J."/>
            <person name="Good R."/>
            <person name="Gotea V."/>
            <person name="Gravely B."/>
            <person name="Greenberg A.J."/>
            <person name="Griffiths-Jones S."/>
            <person name="Gross S."/>
            <person name="Guigo R."/>
            <person name="Gustafson E.A."/>
            <person name="Haerty W."/>
            <person name="Hahn M.W."/>
            <person name="Halligan D.L."/>
            <person name="Halpern A.L."/>
            <person name="Halter G.M."/>
            <person name="Han M.V."/>
            <person name="Heger A."/>
            <person name="Hillier L."/>
            <person name="Hinrichs A.S."/>
            <person name="Holmes I."/>
            <person name="Hoskins R.A."/>
            <person name="Hubisz M.J."/>
            <person name="Hultmark D."/>
            <person name="Huntley M.A."/>
            <person name="Jaffe D.B."/>
            <person name="Jagadeeshan S."/>
            <person name="Jeck W.R."/>
            <person name="Johnson J."/>
            <person name="Jones C.D."/>
            <person name="Jordan W.C."/>
            <person name="Karpen G.H."/>
            <person name="Kataoka E."/>
            <person name="Keightley P.D."/>
            <person name="Kheradpour P."/>
            <person name="Kirkness E.F."/>
            <person name="Koerich L.B."/>
            <person name="Kristiansen K."/>
            <person name="Kudrna D."/>
            <person name="Kulathinal R.J."/>
            <person name="Kumar S."/>
            <person name="Kwok R."/>
            <person name="Lander E."/>
            <person name="Langley C.H."/>
            <person name="Lapoint R."/>
            <person name="Lazzaro B.P."/>
            <person name="Lee S.J."/>
            <person name="Levesque L."/>
            <person name="Li R."/>
            <person name="Lin C.F."/>
            <person name="Lin M.F."/>
            <person name="Lindblad-Toh K."/>
            <person name="Llopart A."/>
            <person name="Long M."/>
            <person name="Low L."/>
            <person name="Lozovsky E."/>
            <person name="Lu J."/>
            <person name="Luo M."/>
            <person name="Machado C.A."/>
            <person name="Makalowski W."/>
            <person name="Marzo M."/>
            <person name="Matsuda M."/>
            <person name="Matzkin L."/>
            <person name="McAllister B."/>
            <person name="McBride C.S."/>
            <person name="McKernan B."/>
            <person name="McKernan K."/>
            <person name="Mendez-Lago M."/>
            <person name="Minx P."/>
            <person name="Mollenhauer M.U."/>
            <person name="Montooth K."/>
            <person name="Mount S.M."/>
            <person name="Mu X."/>
            <person name="Myers E."/>
            <person name="Negre B."/>
            <person name="Newfeld S."/>
            <person name="Nielsen R."/>
            <person name="Noor M.A."/>
            <person name="O'Grady P."/>
            <person name="Pachter L."/>
            <person name="Papaceit M."/>
            <person name="Parisi M.J."/>
            <person name="Parisi M."/>
            <person name="Parts L."/>
            <person name="Pedersen J.S."/>
            <person name="Pesole G."/>
            <person name="Phillippy A.M."/>
            <person name="Ponting C.P."/>
            <person name="Pop M."/>
            <person name="Porcelli D."/>
            <person name="Powell J.R."/>
            <person name="Prohaska S."/>
            <person name="Pruitt K."/>
            <person name="Puig M."/>
            <person name="Quesneville H."/>
            <person name="Ram K.R."/>
            <person name="Rand D."/>
            <person name="Rasmussen M.D."/>
            <person name="Reed L.K."/>
            <person name="Reenan R."/>
            <person name="Reily A."/>
            <person name="Remington K.A."/>
            <person name="Rieger T.T."/>
            <person name="Ritchie M.G."/>
            <person name="Robin C."/>
            <person name="Rogers Y.H."/>
            <person name="Rohde C."/>
            <person name="Rozas J."/>
            <person name="Rubenfield M.J."/>
            <person name="Ruiz A."/>
            <person name="Russo S."/>
            <person name="Salzberg S.L."/>
            <person name="Sanchez-Gracia A."/>
            <person name="Saranga D.J."/>
            <person name="Sato H."/>
            <person name="Schaeffer S.W."/>
            <person name="Schatz M.C."/>
            <person name="Schlenke T."/>
            <person name="Schwartz R."/>
            <person name="Segarra C."/>
            <person name="Singh R.S."/>
            <person name="Sirot L."/>
            <person name="Sirota M."/>
            <person name="Sisneros N.B."/>
            <person name="Smith C.D."/>
            <person name="Smith T.F."/>
            <person name="Spieth J."/>
            <person name="Stage D.E."/>
            <person name="Stark A."/>
            <person name="Stephan W."/>
            <person name="Strausberg R.L."/>
            <person name="Strempel S."/>
            <person name="Sturgill D."/>
            <person name="Sutton G."/>
            <person name="Sutton G.G."/>
            <person name="Tao W."/>
            <person name="Teichmann S."/>
            <person name="Tobari Y.N."/>
            <person name="Tomimura Y."/>
            <person name="Tsolas J.M."/>
            <person name="Valente V.L."/>
            <person name="Venter E."/>
            <person name="Venter J.C."/>
            <person name="Vicario S."/>
            <person name="Vieira F.G."/>
            <person name="Vilella A.J."/>
            <person name="Villasante A."/>
            <person name="Walenz B."/>
            <person name="Wang J."/>
            <person name="Wasserman M."/>
            <person name="Watts T."/>
            <person name="Wilson D."/>
            <person name="Wilson R.K."/>
            <person name="Wing R.A."/>
            <person name="Wolfner M.F."/>
            <person name="Wong A."/>
            <person name="Wong G.K."/>
            <person name="Wu C.I."/>
            <person name="Wu G."/>
            <person name="Yamamoto D."/>
            <person name="Yang H.P."/>
            <person name="Yang S.P."/>
            <person name="Yorke J.A."/>
            <person name="Yoshida K."/>
            <person name="Zdobnov E."/>
            <person name="Zhang P."/>
            <person name="Zhang Y."/>
            <person name="Zimin A.V."/>
            <person name="Baldwin J."/>
            <person name="Abdouelleil A."/>
            <person name="Abdulkadir J."/>
            <person name="Abebe A."/>
            <person name="Abera B."/>
            <person name="Abreu J."/>
            <person name="Acer S.C."/>
            <person name="Aftuck L."/>
            <person name="Alexander A."/>
            <person name="An P."/>
            <person name="Anderson E."/>
            <person name="Anderson S."/>
            <person name="Arachi H."/>
            <person name="Azer M."/>
            <person name="Bachantsang P."/>
            <person name="Barry A."/>
            <person name="Bayul T."/>
            <person name="Berlin A."/>
            <person name="Bessette D."/>
            <person name="Bloom T."/>
            <person name="Blye J."/>
            <person name="Boguslavskiy L."/>
            <person name="Bonnet C."/>
            <person name="Boukhgalter B."/>
            <person name="Bourzgui I."/>
            <person name="Brown A."/>
            <person name="Cahill P."/>
            <person name="Channer S."/>
            <person name="Cheshatsang Y."/>
            <person name="Chuda L."/>
            <person name="Citroen M."/>
            <person name="Collymore A."/>
            <person name="Cooke P."/>
            <person name="Costello M."/>
            <person name="D'Aco K."/>
            <person name="Daza R."/>
            <person name="De Haan G."/>
            <person name="DeGray S."/>
            <person name="DeMaso C."/>
            <person name="Dhargay N."/>
            <person name="Dooley K."/>
            <person name="Dooley E."/>
            <person name="Doricent M."/>
            <person name="Dorje P."/>
            <person name="Dorjee K."/>
            <person name="Dupes A."/>
            <person name="Elong R."/>
            <person name="Falk J."/>
            <person name="Farina A."/>
            <person name="Faro S."/>
            <person name="Ferguson D."/>
            <person name="Fisher S."/>
            <person name="Foley C.D."/>
            <person name="Franke A."/>
            <person name="Friedrich D."/>
            <person name="Gadbois L."/>
            <person name="Gearin G."/>
            <person name="Gearin C.R."/>
            <person name="Giannoukos G."/>
            <person name="Goode T."/>
            <person name="Graham J."/>
            <person name="Grandbois E."/>
            <person name="Grewal S."/>
            <person name="Gyaltsen K."/>
            <person name="Hafez N."/>
            <person name="Hagos B."/>
            <person name="Hall J."/>
            <person name="Henson C."/>
            <person name="Hollinger A."/>
            <person name="Honan T."/>
            <person name="Huard M.D."/>
            <person name="Hughes L."/>
            <person name="Hurhula B."/>
            <person name="Husby M.E."/>
            <person name="Kamat A."/>
            <person name="Kanga B."/>
            <person name="Kashin S."/>
            <person name="Khazanovich D."/>
            <person name="Kisner P."/>
            <person name="Lance K."/>
            <person name="Lara M."/>
            <person name="Lee W."/>
            <person name="Lennon N."/>
            <person name="Letendre F."/>
            <person name="LeVine R."/>
            <person name="Lipovsky A."/>
            <person name="Liu X."/>
            <person name="Liu J."/>
            <person name="Liu S."/>
            <person name="Lokyitsang T."/>
            <person name="Lokyitsang Y."/>
            <person name="Lubonja R."/>
            <person name="Lui A."/>
            <person name="MacDonald P."/>
            <person name="Magnisalis V."/>
            <person name="Maru K."/>
            <person name="Matthews C."/>
            <person name="McCusker W."/>
            <person name="McDonough S."/>
            <person name="Mehta T."/>
            <person name="Meldrim J."/>
            <person name="Meneus L."/>
            <person name="Mihai O."/>
            <person name="Mihalev A."/>
            <person name="Mihova T."/>
            <person name="Mittelman R."/>
            <person name="Mlenga V."/>
            <person name="Montmayeur A."/>
            <person name="Mulrain L."/>
            <person name="Navidi A."/>
            <person name="Naylor J."/>
            <person name="Negash T."/>
            <person name="Nguyen T."/>
            <person name="Nguyen N."/>
            <person name="Nicol R."/>
            <person name="Norbu C."/>
            <person name="Norbu N."/>
            <person name="Novod N."/>
            <person name="O'Neill B."/>
            <person name="Osman S."/>
            <person name="Markiewicz E."/>
            <person name="Oyono O.L."/>
            <person name="Patti C."/>
            <person name="Phunkhang P."/>
            <person name="Pierre F."/>
            <person name="Priest M."/>
            <person name="Raghuraman S."/>
            <person name="Rege F."/>
            <person name="Reyes R."/>
            <person name="Rise C."/>
            <person name="Rogov P."/>
            <person name="Ross K."/>
            <person name="Ryan E."/>
            <person name="Settipalli S."/>
            <person name="Shea T."/>
            <person name="Sherpa N."/>
            <person name="Shi L."/>
            <person name="Shih D."/>
            <person name="Sparrow T."/>
            <person name="Spaulding J."/>
            <person name="Stalker J."/>
            <person name="Stange-Thomann N."/>
            <person name="Stavropoulos S."/>
            <person name="Stone C."/>
            <person name="Strader C."/>
            <person name="Tesfaye S."/>
            <person name="Thomson T."/>
            <person name="Thoulutsang Y."/>
            <person name="Thoulutsang D."/>
            <person name="Topham K."/>
            <person name="Topping I."/>
            <person name="Tsamla T."/>
            <person name="Vassiliev H."/>
            <person name="Vo A."/>
            <person name="Wangchuk T."/>
            <person name="Wangdi T."/>
            <person name="Weiand M."/>
            <person name="Wilkinson J."/>
            <person name="Wilson A."/>
            <person name="Yadav S."/>
            <person name="Young G."/>
            <person name="Yu Q."/>
            <person name="Zembek L."/>
            <person name="Zhong D."/>
            <person name="Zimmer A."/>
            <person name="Zwirko Z."/>
            <person name="Jaffe D.B."/>
            <person name="Alvarez P."/>
            <person name="Brockman W."/>
            <person name="Butler J."/>
            <person name="Chin C."/>
            <person name="Gnerre S."/>
            <person name="Grabherr M."/>
            <person name="Kleber M."/>
            <person name="Mauceli E."/>
            <person name="MacCallum I."/>
        </authorList>
    </citation>
    <scope>NUCLEOTIDE SEQUENCE [LARGE SCALE GENOMIC DNA]</scope>
    <source>
        <strain evidence="17">Tucson 15010-1051.87</strain>
    </source>
</reference>
<dbReference type="GO" id="GO:0032580">
    <property type="term" value="C:Golgi cisterna membrane"/>
    <property type="evidence" value="ECO:0007669"/>
    <property type="project" value="UniProtKB-SubCell"/>
</dbReference>
<gene>
    <name evidence="16" type="primary">Dvir\GJ12919</name>
    <name evidence="16" type="ORF">Dvir_GJ12919</name>
</gene>
<keyword evidence="9 12" id="KW-0333">Golgi apparatus</keyword>
<evidence type="ECO:0000256" key="3">
    <source>
        <dbReference type="ARBA" id="ARBA00008919"/>
    </source>
</evidence>
<protein>
    <recommendedName>
        <fullName evidence="12">Fucosyltransferase</fullName>
        <ecNumber evidence="12">2.4.1.-</ecNumber>
    </recommendedName>
</protein>
<evidence type="ECO:0000256" key="8">
    <source>
        <dbReference type="ARBA" id="ARBA00022989"/>
    </source>
</evidence>
<dbReference type="GO" id="GO:0008417">
    <property type="term" value="F:fucosyltransferase activity"/>
    <property type="evidence" value="ECO:0007669"/>
    <property type="project" value="InterPro"/>
</dbReference>
<dbReference type="KEGG" id="dvi:6622841"/>
<accession>B4LCW6</accession>
<dbReference type="PANTHER" id="PTHR48438:SF1">
    <property type="entry name" value="ALPHA-(1,3)-FUCOSYLTRANSFERASE C-RELATED"/>
    <property type="match status" value="1"/>
</dbReference>
<dbReference type="InterPro" id="IPR001503">
    <property type="entry name" value="Glyco_trans_10"/>
</dbReference>
<keyword evidence="11" id="KW-0325">Glycoprotein</keyword>
<dbReference type="Pfam" id="PF00852">
    <property type="entry name" value="Glyco_transf_10"/>
    <property type="match status" value="1"/>
</dbReference>
<proteinExistence type="inferred from homology"/>
<evidence type="ECO:0000256" key="10">
    <source>
        <dbReference type="ARBA" id="ARBA00023136"/>
    </source>
</evidence>
<evidence type="ECO:0000256" key="6">
    <source>
        <dbReference type="ARBA" id="ARBA00022692"/>
    </source>
</evidence>
<evidence type="ECO:0000259" key="14">
    <source>
        <dbReference type="Pfam" id="PF00852"/>
    </source>
</evidence>
<dbReference type="eggNOG" id="KOG2619">
    <property type="taxonomic scope" value="Eukaryota"/>
</dbReference>
<evidence type="ECO:0000259" key="15">
    <source>
        <dbReference type="Pfam" id="PF17039"/>
    </source>
</evidence>
<name>B4LCW6_DROVI</name>